<dbReference type="InterPro" id="IPR007321">
    <property type="entry name" value="Transposase_28"/>
</dbReference>
<feature type="region of interest" description="Disordered" evidence="1">
    <location>
        <begin position="1"/>
        <end position="40"/>
    </location>
</feature>
<dbReference type="Proteomes" id="UP001188597">
    <property type="component" value="Unassembled WGS sequence"/>
</dbReference>
<name>A0AA88VUZ9_9ASTE</name>
<comment type="caution">
    <text evidence="3">The sequence shown here is derived from an EMBL/GenBank/DDBJ whole genome shotgun (WGS) entry which is preliminary data.</text>
</comment>
<evidence type="ECO:0000313" key="4">
    <source>
        <dbReference type="Proteomes" id="UP001188597"/>
    </source>
</evidence>
<organism evidence="3 4">
    <name type="scientific">Escallonia herrerae</name>
    <dbReference type="NCBI Taxonomy" id="1293975"/>
    <lineage>
        <taxon>Eukaryota</taxon>
        <taxon>Viridiplantae</taxon>
        <taxon>Streptophyta</taxon>
        <taxon>Embryophyta</taxon>
        <taxon>Tracheophyta</taxon>
        <taxon>Spermatophyta</taxon>
        <taxon>Magnoliopsida</taxon>
        <taxon>eudicotyledons</taxon>
        <taxon>Gunneridae</taxon>
        <taxon>Pentapetalae</taxon>
        <taxon>asterids</taxon>
        <taxon>campanulids</taxon>
        <taxon>Escalloniales</taxon>
        <taxon>Escalloniaceae</taxon>
        <taxon>Escallonia</taxon>
    </lineage>
</organism>
<dbReference type="Pfam" id="PF04195">
    <property type="entry name" value="Transposase_28"/>
    <property type="match status" value="1"/>
</dbReference>
<accession>A0AA88VUZ9</accession>
<dbReference type="AlphaFoldDB" id="A0AA88VUZ9"/>
<feature type="compositionally biased region" description="Polar residues" evidence="1">
    <location>
        <begin position="1"/>
        <end position="15"/>
    </location>
</feature>
<evidence type="ECO:0000256" key="1">
    <source>
        <dbReference type="SAM" id="MobiDB-lite"/>
    </source>
</evidence>
<keyword evidence="4" id="KW-1185">Reference proteome</keyword>
<proteinExistence type="predicted"/>
<sequence>MNEALQNSLTLSSNQREAKMRSSIKNDQGRVGGVDHRVPSTQRLDNSSLQAPANYGTDWETGIYKEQVRSGYKLTLHPFALKMFDHYNMAFSQLVPNDWRKLVGFIYLIETSSYKADLTDFMRVVFKICFVKGVANNPRWYYIHNRQRLLKGGPNSNKGWHSRYFFVGRKDQGKLGFEKT</sequence>
<protein>
    <recommendedName>
        <fullName evidence="2">Transposase (putative) gypsy type domain-containing protein</fullName>
    </recommendedName>
</protein>
<reference evidence="3" key="1">
    <citation type="submission" date="2022-12" db="EMBL/GenBank/DDBJ databases">
        <title>Draft genome assemblies for two species of Escallonia (Escalloniales).</title>
        <authorList>
            <person name="Chanderbali A."/>
            <person name="Dervinis C."/>
            <person name="Anghel I."/>
            <person name="Soltis D."/>
            <person name="Soltis P."/>
            <person name="Zapata F."/>
        </authorList>
    </citation>
    <scope>NUCLEOTIDE SEQUENCE</scope>
    <source>
        <strain evidence="3">UCBG64.0493</strain>
        <tissue evidence="3">Leaf</tissue>
    </source>
</reference>
<evidence type="ECO:0000313" key="3">
    <source>
        <dbReference type="EMBL" id="KAK3015971.1"/>
    </source>
</evidence>
<evidence type="ECO:0000259" key="2">
    <source>
        <dbReference type="Pfam" id="PF04195"/>
    </source>
</evidence>
<gene>
    <name evidence="3" type="ORF">RJ639_006306</name>
</gene>
<dbReference type="EMBL" id="JAVXUP010001100">
    <property type="protein sequence ID" value="KAK3015971.1"/>
    <property type="molecule type" value="Genomic_DNA"/>
</dbReference>
<feature type="domain" description="Transposase (putative) gypsy type" evidence="2">
    <location>
        <begin position="66"/>
        <end position="112"/>
    </location>
</feature>